<keyword evidence="1" id="KW-0411">Iron-sulfur</keyword>
<dbReference type="EMBL" id="JABBNB010000001">
    <property type="protein sequence ID" value="NMO00009.1"/>
    <property type="molecule type" value="Genomic_DNA"/>
</dbReference>
<evidence type="ECO:0000256" key="2">
    <source>
        <dbReference type="ARBA" id="ARBA00022617"/>
    </source>
</evidence>
<protein>
    <submittedName>
        <fullName evidence="6">Precorrin-3B synthase</fullName>
        <ecNumber evidence="6">1.14.13.83</ecNumber>
    </submittedName>
</protein>
<dbReference type="InterPro" id="IPR012798">
    <property type="entry name" value="Cbl_synth_CobG-like"/>
</dbReference>
<dbReference type="GO" id="GO:0051539">
    <property type="term" value="F:4 iron, 4 sulfur cluster binding"/>
    <property type="evidence" value="ECO:0007669"/>
    <property type="project" value="UniProtKB-KW"/>
</dbReference>
<reference evidence="6 7" key="1">
    <citation type="submission" date="2020-04" db="EMBL/GenBank/DDBJ databases">
        <title>Gordonia sp. nov. TBRC 11910.</title>
        <authorList>
            <person name="Suriyachadkun C."/>
        </authorList>
    </citation>
    <scope>NUCLEOTIDE SEQUENCE [LARGE SCALE GENOMIC DNA]</scope>
    <source>
        <strain evidence="6 7">TBRC 11910</strain>
    </source>
</reference>
<keyword evidence="2" id="KW-0408">Iron</keyword>
<dbReference type="PANTHER" id="PTHR32439">
    <property type="entry name" value="FERREDOXIN--NITRITE REDUCTASE, CHLOROPLASTIC"/>
    <property type="match status" value="1"/>
</dbReference>
<feature type="domain" description="Nitrite/Sulfite reductase ferredoxin-like" evidence="5">
    <location>
        <begin position="35"/>
        <end position="79"/>
    </location>
</feature>
<dbReference type="PANTHER" id="PTHR32439:SF9">
    <property type="entry name" value="BLR3264 PROTEIN"/>
    <property type="match status" value="1"/>
</dbReference>
<dbReference type="AlphaFoldDB" id="A0A848KPR1"/>
<dbReference type="RefSeq" id="WP_170192475.1">
    <property type="nucleotide sequence ID" value="NZ_JABBNB010000001.1"/>
</dbReference>
<feature type="compositionally biased region" description="Polar residues" evidence="4">
    <location>
        <begin position="1"/>
        <end position="13"/>
    </location>
</feature>
<name>A0A848KPR1_9ACTN</name>
<keyword evidence="1" id="KW-0004">4Fe-4S</keyword>
<feature type="region of interest" description="Disordered" evidence="4">
    <location>
        <begin position="1"/>
        <end position="20"/>
    </location>
</feature>
<dbReference type="Proteomes" id="UP000550729">
    <property type="component" value="Unassembled WGS sequence"/>
</dbReference>
<evidence type="ECO:0000256" key="3">
    <source>
        <dbReference type="ARBA" id="ARBA00023002"/>
    </source>
</evidence>
<evidence type="ECO:0000256" key="1">
    <source>
        <dbReference type="ARBA" id="ARBA00022485"/>
    </source>
</evidence>
<dbReference type="InterPro" id="IPR036136">
    <property type="entry name" value="Nit/Sulf_reduc_fer-like_dom_sf"/>
</dbReference>
<evidence type="ECO:0000313" key="6">
    <source>
        <dbReference type="EMBL" id="NMO00009.1"/>
    </source>
</evidence>
<keyword evidence="2" id="KW-0479">Metal-binding</keyword>
<proteinExistence type="predicted"/>
<keyword evidence="2" id="KW-0349">Heme</keyword>
<comment type="caution">
    <text evidence="6">The sequence shown here is derived from an EMBL/GenBank/DDBJ whole genome shotgun (WGS) entry which is preliminary data.</text>
</comment>
<dbReference type="NCBIfam" id="TIGR02435">
    <property type="entry name" value="CobG"/>
    <property type="match status" value="1"/>
</dbReference>
<dbReference type="InterPro" id="IPR005117">
    <property type="entry name" value="NiRdtase/SiRdtase_haem-b_fer"/>
</dbReference>
<dbReference type="InterPro" id="IPR051329">
    <property type="entry name" value="NIR_SIR_4Fe-4S"/>
</dbReference>
<evidence type="ECO:0000259" key="5">
    <source>
        <dbReference type="Pfam" id="PF03460"/>
    </source>
</evidence>
<keyword evidence="7" id="KW-1185">Reference proteome</keyword>
<sequence>MTLSPRSAAQTAPRTGDDHCPGVFATHAAADGPLARIRLPGGALTAEQLQALARAAADHGDGHLELTGRANVQLRAIRDVGAVAALIADAGLVADAATDRQRNVVVSALSGRVGGVDDVREVARRLDDALRGGAAPGGLSRRFWFGVDDGRGDVIAQRPDVTLVATGEQRFDVVFGDEHVGSTDAAGAVDVLLGVATHFVSAAPDAWRVSEVDARLVAAMRAHLGTSLAPAFHTAAPAPAPRTPVVGWFDQDDGRVLLGATVALGRLPARTAEFLAAIGAPLVITPHREILICDLTEGVAETVVRVLAPMGLIFDAASPWTSVSSCAGMPGCAKALAPVRDDLVAYVATVAPGEIGTAQHWVGCSRGCGTPTHAHVRVEAISDASGATEYRRTPMS</sequence>
<keyword evidence="3 6" id="KW-0560">Oxidoreductase</keyword>
<accession>A0A848KPR1</accession>
<dbReference type="Pfam" id="PF03460">
    <property type="entry name" value="NIR_SIR_ferr"/>
    <property type="match status" value="1"/>
</dbReference>
<gene>
    <name evidence="6" type="primary">cobG</name>
    <name evidence="6" type="ORF">HH308_02135</name>
</gene>
<dbReference type="SUPFAM" id="SSF55124">
    <property type="entry name" value="Nitrite/Sulfite reductase N-terminal domain-like"/>
    <property type="match status" value="2"/>
</dbReference>
<evidence type="ECO:0000256" key="4">
    <source>
        <dbReference type="SAM" id="MobiDB-lite"/>
    </source>
</evidence>
<dbReference type="GO" id="GO:0043818">
    <property type="term" value="F:precorrin-3B synthase activity"/>
    <property type="evidence" value="ECO:0007669"/>
    <property type="project" value="UniProtKB-EC"/>
</dbReference>
<evidence type="ECO:0000313" key="7">
    <source>
        <dbReference type="Proteomes" id="UP000550729"/>
    </source>
</evidence>
<dbReference type="EC" id="1.14.13.83" evidence="6"/>
<organism evidence="6 7">
    <name type="scientific">Gordonia asplenii</name>
    <dbReference type="NCBI Taxonomy" id="2725283"/>
    <lineage>
        <taxon>Bacteria</taxon>
        <taxon>Bacillati</taxon>
        <taxon>Actinomycetota</taxon>
        <taxon>Actinomycetes</taxon>
        <taxon>Mycobacteriales</taxon>
        <taxon>Gordoniaceae</taxon>
        <taxon>Gordonia</taxon>
    </lineage>
</organism>
<dbReference type="Gene3D" id="3.90.480.20">
    <property type="match status" value="1"/>
</dbReference>